<dbReference type="InterPro" id="IPR050281">
    <property type="entry name" value="Flavin_monoamine_oxidase"/>
</dbReference>
<dbReference type="GO" id="GO:0009063">
    <property type="term" value="P:amino acid catabolic process"/>
    <property type="evidence" value="ECO:0007669"/>
    <property type="project" value="TreeGrafter"/>
</dbReference>
<accession>A0AAD9CSH0</accession>
<dbReference type="InterPro" id="IPR002937">
    <property type="entry name" value="Amino_oxidase"/>
</dbReference>
<feature type="domain" description="Amine oxidase" evidence="1">
    <location>
        <begin position="3"/>
        <end position="532"/>
    </location>
</feature>
<proteinExistence type="predicted"/>
<evidence type="ECO:0000313" key="2">
    <source>
        <dbReference type="EMBL" id="KAK1920767.1"/>
    </source>
</evidence>
<name>A0AAD9CSH0_PAPLA</name>
<dbReference type="InterPro" id="IPR036188">
    <property type="entry name" value="FAD/NAD-bd_sf"/>
</dbReference>
<dbReference type="Proteomes" id="UP001182556">
    <property type="component" value="Unassembled WGS sequence"/>
</dbReference>
<dbReference type="PANTHER" id="PTHR10742:SF342">
    <property type="entry name" value="AMINE OXIDASE"/>
    <property type="match status" value="1"/>
</dbReference>
<dbReference type="PANTHER" id="PTHR10742">
    <property type="entry name" value="FLAVIN MONOAMINE OXIDASE"/>
    <property type="match status" value="1"/>
</dbReference>
<dbReference type="Pfam" id="PF01593">
    <property type="entry name" value="Amino_oxidase"/>
    <property type="match status" value="1"/>
</dbReference>
<evidence type="ECO:0000259" key="1">
    <source>
        <dbReference type="Pfam" id="PF01593"/>
    </source>
</evidence>
<keyword evidence="3" id="KW-1185">Reference proteome</keyword>
<sequence length="575" mass="63298">MILQDLGIKFELIEGSDRVGGRVRTHRFTPNGDHDYFDVGAMRFPRLWSMRRLTIHLFNKLNLNGKVVPYYMRPRDADKANNSISFYNGIHYIGDASGLTTDEFAVTKSKNGNVPDKYVGQGLNDLNDQAFGRVLRIFRRANADGLTKEEREQALRDADAELRLLDPLSTRAYLMLLGEAGRQANHGLGLPAAVVQWMETNNTGTTGWYDQGFTQTLMEMADFDSQAVTHSSWVPPESPLAKSEWVCVDGGSEEITKAMFASLGQGSETAKVTNKRVTSIKQPRADDPDQRLTVTIDKQNEPSRYHQVICTTPLGCMATMDLGDCLSYAQKVAVRCLQYDASCKIGIKFATRWWQDPTVMKGRPLFGGVSYSDTPLSNVVYPSYGVDSPDATGVLICSYTWAQDAKASHPPMIGEGGALSDELKALVLRSLADIHQLSLDYLEGQFQDSFAFAWYNDPFYRGAFAIFGPAQFWDTSSEDQDPKATGGVSLFDSVKVPAAGGRLHIAGEATSTNHGWIIGALNSGWRAVSNVLKGLSDGEELQQKLEANWDGIPDEEPKAAVANIGYRVGVNGDWA</sequence>
<dbReference type="AlphaFoldDB" id="A0AAD9CSH0"/>
<dbReference type="SUPFAM" id="SSF54373">
    <property type="entry name" value="FAD-linked reductases, C-terminal domain"/>
    <property type="match status" value="1"/>
</dbReference>
<dbReference type="Gene3D" id="3.90.660.10">
    <property type="match status" value="2"/>
</dbReference>
<dbReference type="EMBL" id="JAODAN010000012">
    <property type="protein sequence ID" value="KAK1920767.1"/>
    <property type="molecule type" value="Genomic_DNA"/>
</dbReference>
<dbReference type="SUPFAM" id="SSF51905">
    <property type="entry name" value="FAD/NAD(P)-binding domain"/>
    <property type="match status" value="1"/>
</dbReference>
<evidence type="ECO:0000313" key="3">
    <source>
        <dbReference type="Proteomes" id="UP001182556"/>
    </source>
</evidence>
<gene>
    <name evidence="2" type="ORF">DB88DRAFT_444218</name>
</gene>
<protein>
    <recommendedName>
        <fullName evidence="1">Amine oxidase domain-containing protein</fullName>
    </recommendedName>
</protein>
<dbReference type="GO" id="GO:0001716">
    <property type="term" value="F:L-amino-acid oxidase activity"/>
    <property type="evidence" value="ECO:0007669"/>
    <property type="project" value="TreeGrafter"/>
</dbReference>
<organism evidence="2 3">
    <name type="scientific">Papiliotrema laurentii</name>
    <name type="common">Cryptococcus laurentii</name>
    <dbReference type="NCBI Taxonomy" id="5418"/>
    <lineage>
        <taxon>Eukaryota</taxon>
        <taxon>Fungi</taxon>
        <taxon>Dikarya</taxon>
        <taxon>Basidiomycota</taxon>
        <taxon>Agaricomycotina</taxon>
        <taxon>Tremellomycetes</taxon>
        <taxon>Tremellales</taxon>
        <taxon>Rhynchogastremaceae</taxon>
        <taxon>Papiliotrema</taxon>
    </lineage>
</organism>
<dbReference type="Gene3D" id="1.10.10.1620">
    <property type="match status" value="1"/>
</dbReference>
<reference evidence="2" key="1">
    <citation type="submission" date="2023-02" db="EMBL/GenBank/DDBJ databases">
        <title>Identification and recombinant expression of a fungal hydrolase from Papiliotrema laurentii that hydrolyzes apple cutin and clears colloidal polyester polyurethane.</title>
        <authorList>
            <consortium name="DOE Joint Genome Institute"/>
            <person name="Roman V.A."/>
            <person name="Bojanowski C."/>
            <person name="Crable B.R."/>
            <person name="Wagner D.N."/>
            <person name="Hung C.S."/>
            <person name="Nadeau L.J."/>
            <person name="Schratz L."/>
            <person name="Haridas S."/>
            <person name="Pangilinan J."/>
            <person name="Lipzen A."/>
            <person name="Na H."/>
            <person name="Yan M."/>
            <person name="Ng V."/>
            <person name="Grigoriev I.V."/>
            <person name="Spatafora J.W."/>
            <person name="Barlow D."/>
            <person name="Biffinger J."/>
            <person name="Kelley-Loughnane N."/>
            <person name="Varaljay V.A."/>
            <person name="Crookes-Goodson W.J."/>
        </authorList>
    </citation>
    <scope>NUCLEOTIDE SEQUENCE</scope>
    <source>
        <strain evidence="2">5307AH</strain>
    </source>
</reference>
<comment type="caution">
    <text evidence="2">The sequence shown here is derived from an EMBL/GenBank/DDBJ whole genome shotgun (WGS) entry which is preliminary data.</text>
</comment>